<evidence type="ECO:0000313" key="3">
    <source>
        <dbReference type="Proteomes" id="UP000075243"/>
    </source>
</evidence>
<feature type="non-terminal residue" evidence="2">
    <location>
        <position position="1"/>
    </location>
</feature>
<evidence type="ECO:0000259" key="1">
    <source>
        <dbReference type="Pfam" id="PF10551"/>
    </source>
</evidence>
<sequence length="457" mass="53781">KEQVQDAINRFHIVNHCTYKFKHSNTTRLLMECIHHDYSWRCRAILHTRQQHWEIMILEVPHTCISSLISQDHNKLGSQMISQTIREIIEANPSTPISTIIAHIKLTMGYTISYKKGWLAKQHAIENIFGNWEESYNKLPGMLQVMQMYVPGFIWKFNTQPTYQGGLLEEGDVIFKRLFWTFKPCIDGFAFCKPIVQVDGTFLYGKYKGTLLVAVAQDGRNNIIPIAFAIVEGETSDAWNLRRYVTPQDRLCLISDRHEAAYSRNGSGWTENNFVHVYCIRHIAQNFMRRFKNATLKKVFVNMAYAMTEPRFFYYYNIVRDTNVEAAQWLDNISREKWTKVYIPCSHVLASCLHAHHNYQIYISPIYTLQQVAKVYKGQFGELRHEDYWRTYIGSTMWLNLELKRTSKGRPKSNKIRTEMNIREQHNRVKNYSYYHTSSHTRKTCPNIGHGFSSRHH</sequence>
<dbReference type="AlphaFoldDB" id="A0A151R414"/>
<dbReference type="STRING" id="3821.A0A151R414"/>
<dbReference type="OMA" id="HEDYWRT"/>
<name>A0A151R414_CAJCA</name>
<protein>
    <recommendedName>
        <fullName evidence="1">MULE transposase domain-containing protein</fullName>
    </recommendedName>
</protein>
<keyword evidence="3" id="KW-1185">Reference proteome</keyword>
<proteinExistence type="predicted"/>
<dbReference type="Gramene" id="C.cajan_40328.t">
    <property type="protein sequence ID" value="C.cajan_40328.t"/>
    <property type="gene ID" value="C.cajan_40328"/>
</dbReference>
<dbReference type="PANTHER" id="PTHR31973">
    <property type="entry name" value="POLYPROTEIN, PUTATIVE-RELATED"/>
    <property type="match status" value="1"/>
</dbReference>
<feature type="domain" description="MULE transposase" evidence="1">
    <location>
        <begin position="196"/>
        <end position="286"/>
    </location>
</feature>
<gene>
    <name evidence="2" type="ORF">KK1_041520</name>
</gene>
<organism evidence="2 3">
    <name type="scientific">Cajanus cajan</name>
    <name type="common">Pigeon pea</name>
    <name type="synonym">Cajanus indicus</name>
    <dbReference type="NCBI Taxonomy" id="3821"/>
    <lineage>
        <taxon>Eukaryota</taxon>
        <taxon>Viridiplantae</taxon>
        <taxon>Streptophyta</taxon>
        <taxon>Embryophyta</taxon>
        <taxon>Tracheophyta</taxon>
        <taxon>Spermatophyta</taxon>
        <taxon>Magnoliopsida</taxon>
        <taxon>eudicotyledons</taxon>
        <taxon>Gunneridae</taxon>
        <taxon>Pentapetalae</taxon>
        <taxon>rosids</taxon>
        <taxon>fabids</taxon>
        <taxon>Fabales</taxon>
        <taxon>Fabaceae</taxon>
        <taxon>Papilionoideae</taxon>
        <taxon>50 kb inversion clade</taxon>
        <taxon>NPAAA clade</taxon>
        <taxon>indigoferoid/millettioid clade</taxon>
        <taxon>Phaseoleae</taxon>
        <taxon>Cajanus</taxon>
    </lineage>
</organism>
<dbReference type="Pfam" id="PF10551">
    <property type="entry name" value="MULE"/>
    <property type="match status" value="1"/>
</dbReference>
<accession>A0A151R414</accession>
<reference evidence="2" key="1">
    <citation type="journal article" date="2012" name="Nat. Biotechnol.">
        <title>Draft genome sequence of pigeonpea (Cajanus cajan), an orphan legume crop of resource-poor farmers.</title>
        <authorList>
            <person name="Varshney R.K."/>
            <person name="Chen W."/>
            <person name="Li Y."/>
            <person name="Bharti A.K."/>
            <person name="Saxena R.K."/>
            <person name="Schlueter J.A."/>
            <person name="Donoghue M.T."/>
            <person name="Azam S."/>
            <person name="Fan G."/>
            <person name="Whaley A.M."/>
            <person name="Farmer A.D."/>
            <person name="Sheridan J."/>
            <person name="Iwata A."/>
            <person name="Tuteja R."/>
            <person name="Penmetsa R.V."/>
            <person name="Wu W."/>
            <person name="Upadhyaya H.D."/>
            <person name="Yang S.P."/>
            <person name="Shah T."/>
            <person name="Saxena K.B."/>
            <person name="Michael T."/>
            <person name="McCombie W.R."/>
            <person name="Yang B."/>
            <person name="Zhang G."/>
            <person name="Yang H."/>
            <person name="Wang J."/>
            <person name="Spillane C."/>
            <person name="Cook D.R."/>
            <person name="May G.D."/>
            <person name="Xu X."/>
            <person name="Jackson S.A."/>
        </authorList>
    </citation>
    <scope>NUCLEOTIDE SEQUENCE [LARGE SCALE GENOMIC DNA]</scope>
</reference>
<dbReference type="InterPro" id="IPR018289">
    <property type="entry name" value="MULE_transposase_dom"/>
</dbReference>
<dbReference type="PANTHER" id="PTHR31973:SF195">
    <property type="entry name" value="MUDR FAMILY TRANSPOSASE"/>
    <property type="match status" value="1"/>
</dbReference>
<evidence type="ECO:0000313" key="2">
    <source>
        <dbReference type="EMBL" id="KYP37291.1"/>
    </source>
</evidence>
<dbReference type="Proteomes" id="UP000075243">
    <property type="component" value="Unassembled WGS sequence"/>
</dbReference>
<dbReference type="EMBL" id="KQ484121">
    <property type="protein sequence ID" value="KYP37291.1"/>
    <property type="molecule type" value="Genomic_DNA"/>
</dbReference>